<proteinExistence type="predicted"/>
<organism evidence="1 2">
    <name type="scientific">Ajellomyces capsulatus</name>
    <name type="common">Darling's disease fungus</name>
    <name type="synonym">Histoplasma capsulatum</name>
    <dbReference type="NCBI Taxonomy" id="5037"/>
    <lineage>
        <taxon>Eukaryota</taxon>
        <taxon>Fungi</taxon>
        <taxon>Dikarya</taxon>
        <taxon>Ascomycota</taxon>
        <taxon>Pezizomycotina</taxon>
        <taxon>Eurotiomycetes</taxon>
        <taxon>Eurotiomycetidae</taxon>
        <taxon>Onygenales</taxon>
        <taxon>Ajellomycetaceae</taxon>
        <taxon>Histoplasma</taxon>
    </lineage>
</organism>
<evidence type="ECO:0000313" key="1">
    <source>
        <dbReference type="EMBL" id="KAG5287496.1"/>
    </source>
</evidence>
<sequence length="89" mass="10125">MSRGEGRGRDKKNVLRKRLLEDQSGGWLSNELVQSNAVGRLFCFSLPRTQVKGLYEWAGQPFPGAFALELRHHRGPEQSMSPEEGREEK</sequence>
<dbReference type="Proteomes" id="UP000670092">
    <property type="component" value="Unassembled WGS sequence"/>
</dbReference>
<protein>
    <submittedName>
        <fullName evidence="1">Uncharacterized protein</fullName>
    </submittedName>
</protein>
<dbReference type="EMBL" id="JAEVHI010000007">
    <property type="protein sequence ID" value="KAG5287496.1"/>
    <property type="molecule type" value="Genomic_DNA"/>
</dbReference>
<reference evidence="1 2" key="1">
    <citation type="submission" date="2021-01" db="EMBL/GenBank/DDBJ databases">
        <title>Chromosome-level genome assembly of a human fungal pathogen reveals clustering of transcriptionally co-regulated genes.</title>
        <authorList>
            <person name="Voorhies M."/>
            <person name="Cohen S."/>
            <person name="Shea T.P."/>
            <person name="Petrus S."/>
            <person name="Munoz J.F."/>
            <person name="Poplawski S."/>
            <person name="Goldman W.E."/>
            <person name="Michael T."/>
            <person name="Cuomo C.A."/>
            <person name="Sil A."/>
            <person name="Beyhan S."/>
        </authorList>
    </citation>
    <scope>NUCLEOTIDE SEQUENCE [LARGE SCALE GENOMIC DNA]</scope>
    <source>
        <strain evidence="1 2">G184AR</strain>
    </source>
</reference>
<dbReference type="VEuPathDB" id="FungiDB:I7I52_11279"/>
<dbReference type="OrthoDB" id="10435077at2759"/>
<name>A0A8H7YA36_AJECA</name>
<evidence type="ECO:0000313" key="2">
    <source>
        <dbReference type="Proteomes" id="UP000670092"/>
    </source>
</evidence>
<dbReference type="AlphaFoldDB" id="A0A8H7YA36"/>
<comment type="caution">
    <text evidence="1">The sequence shown here is derived from an EMBL/GenBank/DDBJ whole genome shotgun (WGS) entry which is preliminary data.</text>
</comment>
<gene>
    <name evidence="1" type="ORF">I7I52_11279</name>
</gene>
<accession>A0A8H7YA36</accession>